<feature type="domain" description="YgjP-like metallopeptidase" evidence="1">
    <location>
        <begin position="29"/>
        <end position="230"/>
    </location>
</feature>
<dbReference type="CDD" id="cd07344">
    <property type="entry name" value="M48_yhfN_like"/>
    <property type="match status" value="1"/>
</dbReference>
<dbReference type="InterPro" id="IPR002725">
    <property type="entry name" value="YgjP-like_metallopeptidase"/>
</dbReference>
<reference evidence="2 3" key="1">
    <citation type="submission" date="2018-10" db="EMBL/GenBank/DDBJ databases">
        <title>Genomic Encyclopedia of Type Strains, Phase IV (KMG-IV): sequencing the most valuable type-strain genomes for metagenomic binning, comparative biology and taxonomic classification.</title>
        <authorList>
            <person name="Goeker M."/>
        </authorList>
    </citation>
    <scope>NUCLEOTIDE SEQUENCE [LARGE SCALE GENOMIC DNA]</scope>
    <source>
        <strain evidence="2 3">DSM 23841</strain>
    </source>
</reference>
<dbReference type="Gene3D" id="3.30.2010.10">
    <property type="entry name" value="Metalloproteases ('zincins'), catalytic domain"/>
    <property type="match status" value="1"/>
</dbReference>
<dbReference type="Pfam" id="PF01863">
    <property type="entry name" value="YgjP-like"/>
    <property type="match status" value="1"/>
</dbReference>
<comment type="caution">
    <text evidence="2">The sequence shown here is derived from an EMBL/GenBank/DDBJ whole genome shotgun (WGS) entry which is preliminary data.</text>
</comment>
<keyword evidence="3" id="KW-1185">Reference proteome</keyword>
<gene>
    <name evidence="2" type="ORF">DFR40_0451</name>
</gene>
<accession>A0A495WMW1</accession>
<proteinExistence type="predicted"/>
<evidence type="ECO:0000313" key="3">
    <source>
        <dbReference type="Proteomes" id="UP000270626"/>
    </source>
</evidence>
<dbReference type="OrthoDB" id="9811177at2"/>
<name>A0A495WMW1_9RHOO</name>
<sequence length="238" mass="26952">MPPRPPESAQQIVLAGQRIAYALRRSSRRSIGLSIDQRGLRVGAPLRASLHDVETLIRAHGQWVLDKLAAWRERPPPARLEIADGSRIFVLAQALTVSLANGTRARWQFAGDEIRLTVPLTVDPAKVLETALREHARTHFQERLAVHAPRLGVAVPPLRLSSARTRWGSCSARGNIALNWRLVLLPPAIVDYVVCHELAHLKEMNHSPRFWSVVEQLCPDWRRLRLDLRRLGRQLPHF</sequence>
<evidence type="ECO:0000259" key="1">
    <source>
        <dbReference type="Pfam" id="PF01863"/>
    </source>
</evidence>
<dbReference type="EMBL" id="RBXP01000004">
    <property type="protein sequence ID" value="RKT62394.1"/>
    <property type="molecule type" value="Genomic_DNA"/>
</dbReference>
<dbReference type="PANTHER" id="PTHR30399:SF1">
    <property type="entry name" value="UTP PYROPHOSPHATASE"/>
    <property type="match status" value="1"/>
</dbReference>
<dbReference type="InterPro" id="IPR053136">
    <property type="entry name" value="UTP_pyrophosphatase-like"/>
</dbReference>
<dbReference type="RefSeq" id="WP_121456864.1">
    <property type="nucleotide sequence ID" value="NZ_JAANMQ010000002.1"/>
</dbReference>
<dbReference type="PANTHER" id="PTHR30399">
    <property type="entry name" value="UNCHARACTERIZED PROTEIN YGJP"/>
    <property type="match status" value="1"/>
</dbReference>
<dbReference type="AlphaFoldDB" id="A0A495WMW1"/>
<evidence type="ECO:0000313" key="2">
    <source>
        <dbReference type="EMBL" id="RKT62394.1"/>
    </source>
</evidence>
<organism evidence="2 3">
    <name type="scientific">Azonexus fungiphilus</name>
    <dbReference type="NCBI Taxonomy" id="146940"/>
    <lineage>
        <taxon>Bacteria</taxon>
        <taxon>Pseudomonadati</taxon>
        <taxon>Pseudomonadota</taxon>
        <taxon>Betaproteobacteria</taxon>
        <taxon>Rhodocyclales</taxon>
        <taxon>Azonexaceae</taxon>
        <taxon>Azonexus</taxon>
    </lineage>
</organism>
<dbReference type="Proteomes" id="UP000270626">
    <property type="component" value="Unassembled WGS sequence"/>
</dbReference>
<protein>
    <recommendedName>
        <fullName evidence="1">YgjP-like metallopeptidase domain-containing protein</fullName>
    </recommendedName>
</protein>